<reference evidence="1 2" key="1">
    <citation type="submission" date="2021-08" db="EMBL/GenBank/DDBJ databases">
        <title>Draft genome sequence of Mycolicibacterium sp. NGTWS1702 strain.</title>
        <authorList>
            <person name="Matsumoto M."/>
            <person name="Tang B.C.C."/>
            <person name="Machida Y."/>
            <person name="Matoyama H."/>
            <person name="Kishihara T."/>
            <person name="Sato S."/>
            <person name="Kondo I."/>
            <person name="Sano M."/>
            <person name="Kato G."/>
        </authorList>
    </citation>
    <scope>NUCLEOTIDE SEQUENCE [LARGE SCALE GENOMIC DNA]</scope>
    <source>
        <strain evidence="1 2">NGTWSNA01</strain>
    </source>
</reference>
<protein>
    <recommendedName>
        <fullName evidence="3">TetR family transcriptional regulator</fullName>
    </recommendedName>
</protein>
<dbReference type="EMBL" id="BPRH01002580">
    <property type="protein sequence ID" value="GJF17740.1"/>
    <property type="molecule type" value="Genomic_DNA"/>
</dbReference>
<keyword evidence="2" id="KW-1185">Reference proteome</keyword>
<organism evidence="1 2">
    <name type="scientific">Mycolicibacterium cyprinidarum</name>
    <dbReference type="NCBI Taxonomy" id="2860311"/>
    <lineage>
        <taxon>Bacteria</taxon>
        <taxon>Bacillati</taxon>
        <taxon>Actinomycetota</taxon>
        <taxon>Actinomycetes</taxon>
        <taxon>Mycobacteriales</taxon>
        <taxon>Mycobacteriaceae</taxon>
        <taxon>Mycolicibacterium</taxon>
    </lineage>
</organism>
<name>A0ABQ4VD12_9MYCO</name>
<sequence length="156" mass="16728">MTIHEAADQRRATALVCHYGRNNLDGINAILAEASEADRVVPLIGATLSLHAHIVPILYTEDGLACLTHMIYALAEDPEVDEDCARAARLAVAHSEQDATATNAVLAAAAHADRATQLITAILTLFSSTVPTLYSELGLKVLERSILNWAAREDSE</sequence>
<accession>A0ABQ4VD12</accession>
<proteinExistence type="predicted"/>
<gene>
    <name evidence="1" type="ORF">NGTWS1702_24630</name>
</gene>
<evidence type="ECO:0000313" key="1">
    <source>
        <dbReference type="EMBL" id="GJF17740.1"/>
    </source>
</evidence>
<dbReference type="Proteomes" id="UP001060504">
    <property type="component" value="Unassembled WGS sequence"/>
</dbReference>
<evidence type="ECO:0008006" key="3">
    <source>
        <dbReference type="Google" id="ProtNLM"/>
    </source>
</evidence>
<comment type="caution">
    <text evidence="1">The sequence shown here is derived from an EMBL/GenBank/DDBJ whole genome shotgun (WGS) entry which is preliminary data.</text>
</comment>
<evidence type="ECO:0000313" key="2">
    <source>
        <dbReference type="Proteomes" id="UP001060504"/>
    </source>
</evidence>